<sequence length="259" mass="29913">MENELLMLKEDQIDEMADEFRLFEPEKMVLPMLSTLGPAKCAELGAAHLIQHELALQEGQANDALHNIRVHLADKAIIFRTTIRTVKSQVMSPRAWAQVHSVDRALANLGANNELLERYRPLLKEHLKVSTAVADPNARGQRNNTLAWFWSMDVEGDSCNSDWLNEFYHVHWLRAKALKDRWEEEHLLVQHEMNWTCDFFMHKAEEWIRLGALTEDKVGHLAYAVWQCKMYQCLCQDAMDSFNKARDPANGRAIFAEAE</sequence>
<organism evidence="1 2">
    <name type="scientific">Suillus placidus</name>
    <dbReference type="NCBI Taxonomy" id="48579"/>
    <lineage>
        <taxon>Eukaryota</taxon>
        <taxon>Fungi</taxon>
        <taxon>Dikarya</taxon>
        <taxon>Basidiomycota</taxon>
        <taxon>Agaricomycotina</taxon>
        <taxon>Agaricomycetes</taxon>
        <taxon>Agaricomycetidae</taxon>
        <taxon>Boletales</taxon>
        <taxon>Suillineae</taxon>
        <taxon>Suillaceae</taxon>
        <taxon>Suillus</taxon>
    </lineage>
</organism>
<gene>
    <name evidence="1" type="ORF">EV702DRAFT_1043283</name>
</gene>
<dbReference type="EMBL" id="JABBWD010000010">
    <property type="protein sequence ID" value="KAG1779894.1"/>
    <property type="molecule type" value="Genomic_DNA"/>
</dbReference>
<reference evidence="1" key="1">
    <citation type="journal article" date="2020" name="New Phytol.">
        <title>Comparative genomics reveals dynamic genome evolution in host specialist ectomycorrhizal fungi.</title>
        <authorList>
            <person name="Lofgren L.A."/>
            <person name="Nguyen N.H."/>
            <person name="Vilgalys R."/>
            <person name="Ruytinx J."/>
            <person name="Liao H.L."/>
            <person name="Branco S."/>
            <person name="Kuo A."/>
            <person name="LaButti K."/>
            <person name="Lipzen A."/>
            <person name="Andreopoulos W."/>
            <person name="Pangilinan J."/>
            <person name="Riley R."/>
            <person name="Hundley H."/>
            <person name="Na H."/>
            <person name="Barry K."/>
            <person name="Grigoriev I.V."/>
            <person name="Stajich J.E."/>
            <person name="Kennedy P.G."/>
        </authorList>
    </citation>
    <scope>NUCLEOTIDE SEQUENCE</scope>
    <source>
        <strain evidence="1">DOB743</strain>
    </source>
</reference>
<evidence type="ECO:0000313" key="1">
    <source>
        <dbReference type="EMBL" id="KAG1779894.1"/>
    </source>
</evidence>
<keyword evidence="2" id="KW-1185">Reference proteome</keyword>
<protein>
    <submittedName>
        <fullName evidence="1">Uncharacterized protein</fullName>
    </submittedName>
</protein>
<dbReference type="AlphaFoldDB" id="A0A9P7D568"/>
<name>A0A9P7D568_9AGAM</name>
<dbReference type="Proteomes" id="UP000714275">
    <property type="component" value="Unassembled WGS sequence"/>
</dbReference>
<evidence type="ECO:0000313" key="2">
    <source>
        <dbReference type="Proteomes" id="UP000714275"/>
    </source>
</evidence>
<accession>A0A9P7D568</accession>
<proteinExistence type="predicted"/>
<comment type="caution">
    <text evidence="1">The sequence shown here is derived from an EMBL/GenBank/DDBJ whole genome shotgun (WGS) entry which is preliminary data.</text>
</comment>
<dbReference type="OrthoDB" id="3265433at2759"/>